<dbReference type="PROSITE" id="PS00061">
    <property type="entry name" value="ADH_SHORT"/>
    <property type="match status" value="1"/>
</dbReference>
<evidence type="ECO:0000313" key="3">
    <source>
        <dbReference type="EMBL" id="BBG30579.1"/>
    </source>
</evidence>
<dbReference type="CDD" id="cd05233">
    <property type="entry name" value="SDR_c"/>
    <property type="match status" value="1"/>
</dbReference>
<organism evidence="3 4">
    <name type="scientific">Zymobacter palmae</name>
    <dbReference type="NCBI Taxonomy" id="33074"/>
    <lineage>
        <taxon>Bacteria</taxon>
        <taxon>Pseudomonadati</taxon>
        <taxon>Pseudomonadota</taxon>
        <taxon>Gammaproteobacteria</taxon>
        <taxon>Oceanospirillales</taxon>
        <taxon>Halomonadaceae</taxon>
        <taxon>Zymobacter group</taxon>
        <taxon>Zymobacter</taxon>
    </lineage>
</organism>
<accession>A0A348HG27</accession>
<dbReference type="FunFam" id="3.40.50.720:FF:000084">
    <property type="entry name" value="Short-chain dehydrogenase reductase"/>
    <property type="match status" value="1"/>
</dbReference>
<keyword evidence="2" id="KW-0560">Oxidoreductase</keyword>
<dbReference type="STRING" id="1123510.GCA_000620025_01664"/>
<dbReference type="InterPro" id="IPR002347">
    <property type="entry name" value="SDR_fam"/>
</dbReference>
<dbReference type="Proteomes" id="UP000267342">
    <property type="component" value="Chromosome"/>
</dbReference>
<dbReference type="RefSeq" id="WP_027704953.1">
    <property type="nucleotide sequence ID" value="NZ_AP018933.1"/>
</dbReference>
<protein>
    <submittedName>
        <fullName evidence="3">Short-chain dehydrogenase/reductase SDR</fullName>
    </submittedName>
</protein>
<dbReference type="AlphaFoldDB" id="A0A348HG27"/>
<evidence type="ECO:0000313" key="4">
    <source>
        <dbReference type="Proteomes" id="UP000267342"/>
    </source>
</evidence>
<name>A0A348HG27_9GAMM</name>
<evidence type="ECO:0000256" key="1">
    <source>
        <dbReference type="ARBA" id="ARBA00006484"/>
    </source>
</evidence>
<dbReference type="GO" id="GO:0016491">
    <property type="term" value="F:oxidoreductase activity"/>
    <property type="evidence" value="ECO:0007669"/>
    <property type="project" value="UniProtKB-KW"/>
</dbReference>
<dbReference type="EMBL" id="AP018933">
    <property type="protein sequence ID" value="BBG30579.1"/>
    <property type="molecule type" value="Genomic_DNA"/>
</dbReference>
<evidence type="ECO:0000256" key="2">
    <source>
        <dbReference type="ARBA" id="ARBA00023002"/>
    </source>
</evidence>
<dbReference type="PANTHER" id="PTHR43639:SF1">
    <property type="entry name" value="SHORT-CHAIN DEHYDROGENASE_REDUCTASE FAMILY PROTEIN"/>
    <property type="match status" value="1"/>
</dbReference>
<dbReference type="Gene3D" id="3.40.50.720">
    <property type="entry name" value="NAD(P)-binding Rossmann-like Domain"/>
    <property type="match status" value="1"/>
</dbReference>
<dbReference type="PANTHER" id="PTHR43639">
    <property type="entry name" value="OXIDOREDUCTASE, SHORT-CHAIN DEHYDROGENASE/REDUCTASE FAMILY (AFU_ORTHOLOGUE AFUA_5G02870)"/>
    <property type="match status" value="1"/>
</dbReference>
<dbReference type="PRINTS" id="PR00081">
    <property type="entry name" value="GDHRDH"/>
</dbReference>
<dbReference type="OrthoDB" id="20590at2"/>
<keyword evidence="4" id="KW-1185">Reference proteome</keyword>
<reference evidence="3 4" key="1">
    <citation type="submission" date="2018-09" db="EMBL/GenBank/DDBJ databases">
        <title>Zymobacter palmae IAM14233 (=T109) whole genome analysis.</title>
        <authorList>
            <person name="Yanase H."/>
        </authorList>
    </citation>
    <scope>NUCLEOTIDE SEQUENCE [LARGE SCALE GENOMIC DNA]</scope>
    <source>
        <strain evidence="3 4">IAM14233</strain>
    </source>
</reference>
<dbReference type="InterPro" id="IPR020904">
    <property type="entry name" value="Sc_DH/Rdtase_CS"/>
</dbReference>
<gene>
    <name evidence="3" type="ORF">ZBT109_1833</name>
</gene>
<proteinExistence type="inferred from homology"/>
<dbReference type="InterPro" id="IPR036291">
    <property type="entry name" value="NAD(P)-bd_dom_sf"/>
</dbReference>
<dbReference type="KEGG" id="zpl:ZBT109_1833"/>
<sequence length="254" mass="26821">MTDTTRKVMLITGGSRGIGAATARIAAERGYLVAFSYRSNQQEADRVLADLLRINGPDSALALQADVSVEADVVGMVQKTIEHFGRLDVLVNSAGIVDQVARIDEMSGERLERMLRINSFGTMICIREAVKHMATRHGGHGGAIVNVGSIASKLGCENEFVDYAASKGAIDSLTEGLSKELGPDRIRINTVRPGVIATDIHASGGNGEKVAEAANFTPLGRAGRPEEVAYGILWLASDEASFVTGALLDIDGGV</sequence>
<dbReference type="PRINTS" id="PR00080">
    <property type="entry name" value="SDRFAMILY"/>
</dbReference>
<dbReference type="SUPFAM" id="SSF51735">
    <property type="entry name" value="NAD(P)-binding Rossmann-fold domains"/>
    <property type="match status" value="1"/>
</dbReference>
<dbReference type="Pfam" id="PF13561">
    <property type="entry name" value="adh_short_C2"/>
    <property type="match status" value="1"/>
</dbReference>
<comment type="similarity">
    <text evidence="1">Belongs to the short-chain dehydrogenases/reductases (SDR) family.</text>
</comment>